<evidence type="ECO:0000256" key="1">
    <source>
        <dbReference type="SAM" id="MobiDB-lite"/>
    </source>
</evidence>
<sequence>MDAFFAIAAPVPSEETEQQIPADFDTGNGTTNYSYVTELPASLTSSDRRAFVR</sequence>
<organism evidence="2 3">
    <name type="scientific">Postia placenta MAD-698-R-SB12</name>
    <dbReference type="NCBI Taxonomy" id="670580"/>
    <lineage>
        <taxon>Eukaryota</taxon>
        <taxon>Fungi</taxon>
        <taxon>Dikarya</taxon>
        <taxon>Basidiomycota</taxon>
        <taxon>Agaricomycotina</taxon>
        <taxon>Agaricomycetes</taxon>
        <taxon>Polyporales</taxon>
        <taxon>Adustoporiaceae</taxon>
        <taxon>Rhodonia</taxon>
    </lineage>
</organism>
<dbReference type="EMBL" id="KZ110612">
    <property type="protein sequence ID" value="OSX56685.1"/>
    <property type="molecule type" value="Genomic_DNA"/>
</dbReference>
<dbReference type="AlphaFoldDB" id="A0A1X6MK15"/>
<dbReference type="RefSeq" id="XP_024333479.1">
    <property type="nucleotide sequence ID" value="XM_024481523.1"/>
</dbReference>
<dbReference type="Proteomes" id="UP000194127">
    <property type="component" value="Unassembled WGS sequence"/>
</dbReference>
<feature type="region of interest" description="Disordered" evidence="1">
    <location>
        <begin position="8"/>
        <end position="28"/>
    </location>
</feature>
<evidence type="ECO:0000313" key="3">
    <source>
        <dbReference type="Proteomes" id="UP000194127"/>
    </source>
</evidence>
<evidence type="ECO:0000313" key="2">
    <source>
        <dbReference type="EMBL" id="OSX56685.1"/>
    </source>
</evidence>
<accession>A0A1X6MK15</accession>
<dbReference type="OrthoDB" id="2783512at2759"/>
<keyword evidence="3" id="KW-1185">Reference proteome</keyword>
<name>A0A1X6MK15_9APHY</name>
<reference evidence="2 3" key="1">
    <citation type="submission" date="2017-04" db="EMBL/GenBank/DDBJ databases">
        <title>Genome Sequence of the Model Brown-Rot Fungus Postia placenta SB12.</title>
        <authorList>
            <consortium name="DOE Joint Genome Institute"/>
            <person name="Gaskell J."/>
            <person name="Kersten P."/>
            <person name="Larrondo L.F."/>
            <person name="Canessa P."/>
            <person name="Martinez D."/>
            <person name="Hibbett D."/>
            <person name="Schmoll M."/>
            <person name="Kubicek C.P."/>
            <person name="Martinez A.T."/>
            <person name="Yadav J."/>
            <person name="Master E."/>
            <person name="Magnuson J.K."/>
            <person name="James T."/>
            <person name="Yaver D."/>
            <person name="Berka R."/>
            <person name="Labutti K."/>
            <person name="Lipzen A."/>
            <person name="Aerts A."/>
            <person name="Barry K."/>
            <person name="Henrissat B."/>
            <person name="Blanchette R."/>
            <person name="Grigoriev I."/>
            <person name="Cullen D."/>
        </authorList>
    </citation>
    <scope>NUCLEOTIDE SEQUENCE [LARGE SCALE GENOMIC DNA]</scope>
    <source>
        <strain evidence="2 3">MAD-698-R-SB12</strain>
    </source>
</reference>
<dbReference type="GeneID" id="36326473"/>
<gene>
    <name evidence="2" type="ORF">POSPLADRAFT_1062505</name>
</gene>
<proteinExistence type="predicted"/>
<protein>
    <submittedName>
        <fullName evidence="2">Uncharacterized protein</fullName>
    </submittedName>
</protein>